<dbReference type="EMBL" id="NBNE01000211">
    <property type="protein sequence ID" value="OWZ21562.1"/>
    <property type="molecule type" value="Genomic_DNA"/>
</dbReference>
<feature type="region of interest" description="Disordered" evidence="1">
    <location>
        <begin position="116"/>
        <end position="138"/>
    </location>
</feature>
<evidence type="ECO:0000256" key="2">
    <source>
        <dbReference type="SAM" id="SignalP"/>
    </source>
</evidence>
<organism evidence="3 4">
    <name type="scientific">Phytophthora megakarya</name>
    <dbReference type="NCBI Taxonomy" id="4795"/>
    <lineage>
        <taxon>Eukaryota</taxon>
        <taxon>Sar</taxon>
        <taxon>Stramenopiles</taxon>
        <taxon>Oomycota</taxon>
        <taxon>Peronosporomycetes</taxon>
        <taxon>Peronosporales</taxon>
        <taxon>Peronosporaceae</taxon>
        <taxon>Phytophthora</taxon>
    </lineage>
</organism>
<gene>
    <name evidence="3" type="ORF">PHMEG_0003876</name>
</gene>
<dbReference type="Proteomes" id="UP000198211">
    <property type="component" value="Unassembled WGS sequence"/>
</dbReference>
<reference evidence="4" key="1">
    <citation type="submission" date="2017-03" db="EMBL/GenBank/DDBJ databases">
        <title>Phytopthora megakarya and P. palmivora, two closely related causual agents of cacao black pod achieved similar genome size and gene model numbers by different mechanisms.</title>
        <authorList>
            <person name="Ali S."/>
            <person name="Shao J."/>
            <person name="Larry D.J."/>
            <person name="Kronmiller B."/>
            <person name="Shen D."/>
            <person name="Strem M.D."/>
            <person name="Melnick R.L."/>
            <person name="Guiltinan M.J."/>
            <person name="Tyler B.M."/>
            <person name="Meinhardt L.W."/>
            <person name="Bailey B.A."/>
        </authorList>
    </citation>
    <scope>NUCLEOTIDE SEQUENCE [LARGE SCALE GENOMIC DNA]</scope>
    <source>
        <strain evidence="4">zdho120</strain>
    </source>
</reference>
<keyword evidence="2" id="KW-0732">Signal</keyword>
<keyword evidence="4" id="KW-1185">Reference proteome</keyword>
<sequence>MRLLQAVQVVLVIILLILASFESTVATPTNQVAISLPSISENLRRFLFTEERKPTEERSYNAAVSSGGEGGRVGAGGTGVTSTSTTSGGTVTVTKYWNNGLVQRFKRWMNKLISPFSSTGTSTTGTRSTRRLRLDANK</sequence>
<feature type="chain" id="PRO_5012533544" evidence="2">
    <location>
        <begin position="27"/>
        <end position="138"/>
    </location>
</feature>
<name>A0A225WV50_9STRA</name>
<feature type="region of interest" description="Disordered" evidence="1">
    <location>
        <begin position="57"/>
        <end position="87"/>
    </location>
</feature>
<protein>
    <submittedName>
        <fullName evidence="3">RxLR effector protein</fullName>
    </submittedName>
</protein>
<feature type="compositionally biased region" description="Gly residues" evidence="1">
    <location>
        <begin position="67"/>
        <end position="79"/>
    </location>
</feature>
<evidence type="ECO:0000313" key="4">
    <source>
        <dbReference type="Proteomes" id="UP000198211"/>
    </source>
</evidence>
<feature type="signal peptide" evidence="2">
    <location>
        <begin position="1"/>
        <end position="26"/>
    </location>
</feature>
<proteinExistence type="predicted"/>
<comment type="caution">
    <text evidence="3">The sequence shown here is derived from an EMBL/GenBank/DDBJ whole genome shotgun (WGS) entry which is preliminary data.</text>
</comment>
<evidence type="ECO:0000256" key="1">
    <source>
        <dbReference type="SAM" id="MobiDB-lite"/>
    </source>
</evidence>
<dbReference type="OrthoDB" id="126064at2759"/>
<feature type="compositionally biased region" description="Low complexity" evidence="1">
    <location>
        <begin position="117"/>
        <end position="127"/>
    </location>
</feature>
<evidence type="ECO:0000313" key="3">
    <source>
        <dbReference type="EMBL" id="OWZ21562.1"/>
    </source>
</evidence>
<dbReference type="AlphaFoldDB" id="A0A225WV50"/>
<accession>A0A225WV50</accession>